<accession>A0A6A5ELH5</accession>
<reference evidence="2 3" key="1">
    <citation type="submission" date="2019-06" db="EMBL/GenBank/DDBJ databases">
        <title>A chromosome-scale genome assembly of the European perch, Perca fluviatilis.</title>
        <authorList>
            <person name="Roques C."/>
            <person name="Zahm M."/>
            <person name="Cabau C."/>
            <person name="Klopp C."/>
            <person name="Bouchez O."/>
            <person name="Donnadieu C."/>
            <person name="Kuhl H."/>
            <person name="Gislard M."/>
            <person name="Guendouz S."/>
            <person name="Journot L."/>
            <person name="Haffray P."/>
            <person name="Bestin A."/>
            <person name="Morvezen R."/>
            <person name="Feron R."/>
            <person name="Wen M."/>
            <person name="Jouanno E."/>
            <person name="Herpin A."/>
            <person name="Schartl M."/>
            <person name="Postlethwait J."/>
            <person name="Schaerlinger B."/>
            <person name="Chardard D."/>
            <person name="Lecocq T."/>
            <person name="Poncet C."/>
            <person name="Jaffrelo L."/>
            <person name="Lampietro C."/>
            <person name="Guiguen Y."/>
        </authorList>
    </citation>
    <scope>NUCLEOTIDE SEQUENCE [LARGE SCALE GENOMIC DNA]</scope>
    <source>
        <tissue evidence="2">Blood</tissue>
    </source>
</reference>
<protein>
    <recommendedName>
        <fullName evidence="4">L1 transposable element RRM domain-containing protein</fullName>
    </recommendedName>
</protein>
<evidence type="ECO:0000313" key="2">
    <source>
        <dbReference type="EMBL" id="KAF1390151.1"/>
    </source>
</evidence>
<sequence length="306" mass="34510">MSRQRNLPGKSKTIDGYISSANASGANASDSRSNEPSAKPSATASDTMSIDKTYMYEMCKDMCKEMSETILGRLDERFDAFDTKFQSVLSVQTDLQNRMVSQEQMTSALEERVEVLETKCEDLTKCAGQLQAKLLDLEARSRRHNIKIVGIKEDSEEGKPTDFVSKLIPELLGDQHFPHPVKVDRAHRSLQSKSAAGGKPRTIMARIHHFQVKELILRLSRTQSMEYKGNKVLIFPDYTSEVMSQRRAFRDVMKALRDGGVKHHLRYPARLHVYWDEERNAPDVFNDPAAAEAARSLKERSASADG</sequence>
<dbReference type="Proteomes" id="UP000465112">
    <property type="component" value="Chromosome 5"/>
</dbReference>
<gene>
    <name evidence="2" type="ORF">PFLUV_G00055130</name>
</gene>
<evidence type="ECO:0000256" key="1">
    <source>
        <dbReference type="SAM" id="MobiDB-lite"/>
    </source>
</evidence>
<evidence type="ECO:0008006" key="4">
    <source>
        <dbReference type="Google" id="ProtNLM"/>
    </source>
</evidence>
<name>A0A6A5ELH5_PERFL</name>
<feature type="region of interest" description="Disordered" evidence="1">
    <location>
        <begin position="1"/>
        <end position="46"/>
    </location>
</feature>
<dbReference type="EMBL" id="VHII01000005">
    <property type="protein sequence ID" value="KAF1390151.1"/>
    <property type="molecule type" value="Genomic_DNA"/>
</dbReference>
<keyword evidence="3" id="KW-1185">Reference proteome</keyword>
<dbReference type="AlphaFoldDB" id="A0A6A5ELH5"/>
<evidence type="ECO:0000313" key="3">
    <source>
        <dbReference type="Proteomes" id="UP000465112"/>
    </source>
</evidence>
<organism evidence="2 3">
    <name type="scientific">Perca fluviatilis</name>
    <name type="common">European perch</name>
    <dbReference type="NCBI Taxonomy" id="8168"/>
    <lineage>
        <taxon>Eukaryota</taxon>
        <taxon>Metazoa</taxon>
        <taxon>Chordata</taxon>
        <taxon>Craniata</taxon>
        <taxon>Vertebrata</taxon>
        <taxon>Euteleostomi</taxon>
        <taxon>Actinopterygii</taxon>
        <taxon>Neopterygii</taxon>
        <taxon>Teleostei</taxon>
        <taxon>Neoteleostei</taxon>
        <taxon>Acanthomorphata</taxon>
        <taxon>Eupercaria</taxon>
        <taxon>Perciformes</taxon>
        <taxon>Percoidei</taxon>
        <taxon>Percidae</taxon>
        <taxon>Percinae</taxon>
        <taxon>Perca</taxon>
    </lineage>
</organism>
<dbReference type="InterPro" id="IPR004244">
    <property type="entry name" value="Transposase_22"/>
</dbReference>
<dbReference type="PANTHER" id="PTHR11505">
    <property type="entry name" value="L1 TRANSPOSABLE ELEMENT-RELATED"/>
    <property type="match status" value="1"/>
</dbReference>
<dbReference type="Gene3D" id="3.30.70.1820">
    <property type="entry name" value="L1 transposable element, RRM domain"/>
    <property type="match status" value="1"/>
</dbReference>
<comment type="caution">
    <text evidence="2">The sequence shown here is derived from an EMBL/GenBank/DDBJ whole genome shotgun (WGS) entry which is preliminary data.</text>
</comment>
<feature type="compositionally biased region" description="Low complexity" evidence="1">
    <location>
        <begin position="19"/>
        <end position="31"/>
    </location>
</feature>
<proteinExistence type="predicted"/>